<dbReference type="EMBL" id="LGSR01000020">
    <property type="protein sequence ID" value="KOS19611.1"/>
    <property type="molecule type" value="Genomic_DNA"/>
</dbReference>
<dbReference type="AlphaFoldDB" id="A0A0M8N4E5"/>
<proteinExistence type="predicted"/>
<reference evidence="1 2" key="1">
    <citation type="submission" date="2015-07" db="EMBL/GenBank/DDBJ databases">
        <title>The genome of the fungus Escovopsis weberi, a specialized disease agent of ant agriculture.</title>
        <authorList>
            <person name="de Man T.J."/>
            <person name="Stajich J.E."/>
            <person name="Kubicek C.P."/>
            <person name="Chenthamara K."/>
            <person name="Atanasova L."/>
            <person name="Druzhinina I.S."/>
            <person name="Birnbaum S."/>
            <person name="Barribeau S.M."/>
            <person name="Teiling C."/>
            <person name="Suen G."/>
            <person name="Currie C."/>
            <person name="Gerardo N.M."/>
        </authorList>
    </citation>
    <scope>NUCLEOTIDE SEQUENCE [LARGE SCALE GENOMIC DNA]</scope>
</reference>
<dbReference type="PANTHER" id="PTHR48419:SF1">
    <property type="entry name" value="SULFOTRANSFERASE DOMAIN-CONTAINING PROTEIN"/>
    <property type="match status" value="1"/>
</dbReference>
<keyword evidence="2" id="KW-1185">Reference proteome</keyword>
<comment type="caution">
    <text evidence="1">The sequence shown here is derived from an EMBL/GenBank/DDBJ whole genome shotgun (WGS) entry which is preliminary data.</text>
</comment>
<organism evidence="1 2">
    <name type="scientific">Escovopsis weberi</name>
    <dbReference type="NCBI Taxonomy" id="150374"/>
    <lineage>
        <taxon>Eukaryota</taxon>
        <taxon>Fungi</taxon>
        <taxon>Dikarya</taxon>
        <taxon>Ascomycota</taxon>
        <taxon>Pezizomycotina</taxon>
        <taxon>Sordariomycetes</taxon>
        <taxon>Hypocreomycetidae</taxon>
        <taxon>Hypocreales</taxon>
        <taxon>Hypocreaceae</taxon>
        <taxon>Escovopsis</taxon>
    </lineage>
</organism>
<evidence type="ECO:0000313" key="2">
    <source>
        <dbReference type="Proteomes" id="UP000053831"/>
    </source>
</evidence>
<name>A0A0M8N4E5_ESCWE</name>
<dbReference type="Pfam" id="PF19798">
    <property type="entry name" value="Sulfotransfer_5"/>
    <property type="match status" value="1"/>
</dbReference>
<dbReference type="InterPro" id="IPR053226">
    <property type="entry name" value="Pyrrolopyrazine_biosynth_F"/>
</dbReference>
<accession>A0A0M8N4E5</accession>
<gene>
    <name evidence="1" type="ORF">ESCO_001186</name>
</gene>
<sequence>MSQEPVFVFTHPRACSTAFERVFMTRRDALHTFHEPFGDAWHYGPESLSERFRNDPAGREASGESATTFKDILDRFKQAEEGKRIFVKDMAYYLFAPNGQPTAIAPSLGGGREDCNPTVLPLDVLRRFHFAFLIRHPRHSVPSFYRCTVPPLCESTGWTDFMPSEAGYEELVRLLDCLIVLGILDEDRITVVDADDLLDNPEGVIRAFCERTGIDFRPSMLQWDQDDQHVKDEFAKWNGFHNDAISSSGLKARTHPKKQLTEEEEDAEWEKKFGLRGQQIIRETVDENIPHYEYLRTFRLIV</sequence>
<protein>
    <submittedName>
        <fullName evidence="1">Branched-chain-amino-acid aminotransferase-like protein 1</fullName>
    </submittedName>
</protein>
<dbReference type="Gene3D" id="3.40.50.300">
    <property type="entry name" value="P-loop containing nucleotide triphosphate hydrolases"/>
    <property type="match status" value="1"/>
</dbReference>
<evidence type="ECO:0000313" key="1">
    <source>
        <dbReference type="EMBL" id="KOS19611.1"/>
    </source>
</evidence>
<dbReference type="GO" id="GO:0008483">
    <property type="term" value="F:transaminase activity"/>
    <property type="evidence" value="ECO:0007669"/>
    <property type="project" value="UniProtKB-KW"/>
</dbReference>
<dbReference type="PANTHER" id="PTHR48419">
    <property type="entry name" value="SULFOTRANSFERASE DOMAIN-CONTAINING PROTEIN"/>
    <property type="match status" value="1"/>
</dbReference>
<dbReference type="SUPFAM" id="SSF52540">
    <property type="entry name" value="P-loop containing nucleoside triphosphate hydrolases"/>
    <property type="match status" value="1"/>
</dbReference>
<dbReference type="STRING" id="150374.A0A0M8N4E5"/>
<keyword evidence="1" id="KW-0032">Aminotransferase</keyword>
<dbReference type="InterPro" id="IPR027417">
    <property type="entry name" value="P-loop_NTPase"/>
</dbReference>
<keyword evidence="1" id="KW-0808">Transferase</keyword>
<dbReference type="OrthoDB" id="2405944at2759"/>
<dbReference type="Proteomes" id="UP000053831">
    <property type="component" value="Unassembled WGS sequence"/>
</dbReference>